<feature type="transmembrane region" description="Helical" evidence="1">
    <location>
        <begin position="213"/>
        <end position="232"/>
    </location>
</feature>
<dbReference type="Pfam" id="PF19124">
    <property type="entry name" value="DUF5808"/>
    <property type="match status" value="1"/>
</dbReference>
<dbReference type="RefSeq" id="WP_022863642.1">
    <property type="nucleotide sequence ID" value="NZ_ATVG01000013.1"/>
</dbReference>
<protein>
    <recommendedName>
        <fullName evidence="2">DUF5808 domain-containing protein</fullName>
    </recommendedName>
</protein>
<feature type="transmembrane region" description="Helical" evidence="1">
    <location>
        <begin position="244"/>
        <end position="262"/>
    </location>
</feature>
<dbReference type="Proteomes" id="UP001220064">
    <property type="component" value="Chromosome"/>
</dbReference>
<evidence type="ECO:0000256" key="1">
    <source>
        <dbReference type="SAM" id="Phobius"/>
    </source>
</evidence>
<keyword evidence="1" id="KW-0812">Transmembrane</keyword>
<evidence type="ECO:0000313" key="4">
    <source>
        <dbReference type="Proteomes" id="UP001220064"/>
    </source>
</evidence>
<dbReference type="InterPro" id="IPR043831">
    <property type="entry name" value="DUF5808"/>
</dbReference>
<sequence>MTNQNNELVDTYVGAVAAQMSASGVDEAVVEEVISVQQALLSELAEDGVDLEAELGLPQDYATEVAHEVAGAAEEENTDTAPWGLFLRHGRNRIWNPEDPRVLQPHLLGIGWSVNFGALAVRLGLIRPDDEDVDTLSSIPAPVIRVISAVPAVLTVAQAVTLVSQWEELPAQRERFQPSRGGMVANLGISGALAVITAHAAKRGDREDLLNTSAVGTLLGGAGLTSLCARVGKKNDPRRTWARDSIGGVVAVVAAALIEVAPRLSGIRRLWRAQGVTGHGSTH</sequence>
<evidence type="ECO:0000313" key="3">
    <source>
        <dbReference type="EMBL" id="WCZ32041.1"/>
    </source>
</evidence>
<feature type="transmembrane region" description="Helical" evidence="1">
    <location>
        <begin position="183"/>
        <end position="201"/>
    </location>
</feature>
<proteinExistence type="predicted"/>
<name>A0ABY7U5U5_9CORY</name>
<feature type="domain" description="DUF5808" evidence="2">
    <location>
        <begin position="97"/>
        <end position="121"/>
    </location>
</feature>
<keyword evidence="1" id="KW-1133">Transmembrane helix</keyword>
<evidence type="ECO:0000259" key="2">
    <source>
        <dbReference type="Pfam" id="PF19124"/>
    </source>
</evidence>
<accession>A0ABY7U5U5</accession>
<keyword evidence="1" id="KW-0472">Membrane</keyword>
<dbReference type="EMBL" id="CP063189">
    <property type="protein sequence ID" value="WCZ32041.1"/>
    <property type="molecule type" value="Genomic_DNA"/>
</dbReference>
<gene>
    <name evidence="3" type="ORF">CMASS_02915</name>
</gene>
<organism evidence="3 4">
    <name type="scientific">Corynebacterium massiliense DSM 45435</name>
    <dbReference type="NCBI Taxonomy" id="1121364"/>
    <lineage>
        <taxon>Bacteria</taxon>
        <taxon>Bacillati</taxon>
        <taxon>Actinomycetota</taxon>
        <taxon>Actinomycetes</taxon>
        <taxon>Mycobacteriales</taxon>
        <taxon>Corynebacteriaceae</taxon>
        <taxon>Corynebacterium</taxon>
    </lineage>
</organism>
<keyword evidence="4" id="KW-1185">Reference proteome</keyword>
<reference evidence="3 4" key="1">
    <citation type="submission" date="2020-10" db="EMBL/GenBank/DDBJ databases">
        <title>Complete genome sequence of Corynebacterium massiliense DSM 45435, type strain of Corynebacterium massiliense.</title>
        <authorList>
            <person name="Busche T."/>
            <person name="Kalinowski J."/>
            <person name="Ruckert C."/>
        </authorList>
    </citation>
    <scope>NUCLEOTIDE SEQUENCE [LARGE SCALE GENOMIC DNA]</scope>
    <source>
        <strain evidence="3 4">DSM 45435</strain>
    </source>
</reference>